<accession>A0AAW2P3X8</accession>
<comment type="caution">
    <text evidence="1">The sequence shown here is derived from an EMBL/GenBank/DDBJ whole genome shotgun (WGS) entry which is preliminary data.</text>
</comment>
<sequence length="117" mass="13280">MGFRKMKAFNCAMLAKQGWRLLTRPDSLFTQVLKVKYFPCKCFFRAEVGPRISLTWRSIVGAKELLKNGCRWQIGSGQSVRIWRNNLFPKQKGFKVTSAPRVLGLDSTVLALIDAAN</sequence>
<name>A0AAW2P3X8_SESRA</name>
<reference evidence="1" key="2">
    <citation type="journal article" date="2024" name="Plant">
        <title>Genomic evolution and insights into agronomic trait innovations of Sesamum species.</title>
        <authorList>
            <person name="Miao H."/>
            <person name="Wang L."/>
            <person name="Qu L."/>
            <person name="Liu H."/>
            <person name="Sun Y."/>
            <person name="Le M."/>
            <person name="Wang Q."/>
            <person name="Wei S."/>
            <person name="Zheng Y."/>
            <person name="Lin W."/>
            <person name="Duan Y."/>
            <person name="Cao H."/>
            <person name="Xiong S."/>
            <person name="Wang X."/>
            <person name="Wei L."/>
            <person name="Li C."/>
            <person name="Ma Q."/>
            <person name="Ju M."/>
            <person name="Zhao R."/>
            <person name="Li G."/>
            <person name="Mu C."/>
            <person name="Tian Q."/>
            <person name="Mei H."/>
            <person name="Zhang T."/>
            <person name="Gao T."/>
            <person name="Zhang H."/>
        </authorList>
    </citation>
    <scope>NUCLEOTIDE SEQUENCE</scope>
    <source>
        <strain evidence="1">G02</strain>
    </source>
</reference>
<protein>
    <submittedName>
        <fullName evidence="1">Uncharacterized protein</fullName>
    </submittedName>
</protein>
<dbReference type="AlphaFoldDB" id="A0AAW2P3X8"/>
<gene>
    <name evidence="1" type="ORF">Sradi_4172800</name>
</gene>
<proteinExistence type="predicted"/>
<organism evidence="1">
    <name type="scientific">Sesamum radiatum</name>
    <name type="common">Black benniseed</name>
    <dbReference type="NCBI Taxonomy" id="300843"/>
    <lineage>
        <taxon>Eukaryota</taxon>
        <taxon>Viridiplantae</taxon>
        <taxon>Streptophyta</taxon>
        <taxon>Embryophyta</taxon>
        <taxon>Tracheophyta</taxon>
        <taxon>Spermatophyta</taxon>
        <taxon>Magnoliopsida</taxon>
        <taxon>eudicotyledons</taxon>
        <taxon>Gunneridae</taxon>
        <taxon>Pentapetalae</taxon>
        <taxon>asterids</taxon>
        <taxon>lamiids</taxon>
        <taxon>Lamiales</taxon>
        <taxon>Pedaliaceae</taxon>
        <taxon>Sesamum</taxon>
    </lineage>
</organism>
<dbReference type="EMBL" id="JACGWJ010000018">
    <property type="protein sequence ID" value="KAL0350236.1"/>
    <property type="molecule type" value="Genomic_DNA"/>
</dbReference>
<evidence type="ECO:0000313" key="1">
    <source>
        <dbReference type="EMBL" id="KAL0350236.1"/>
    </source>
</evidence>
<reference evidence="1" key="1">
    <citation type="submission" date="2020-06" db="EMBL/GenBank/DDBJ databases">
        <authorList>
            <person name="Li T."/>
            <person name="Hu X."/>
            <person name="Zhang T."/>
            <person name="Song X."/>
            <person name="Zhang H."/>
            <person name="Dai N."/>
            <person name="Sheng W."/>
            <person name="Hou X."/>
            <person name="Wei L."/>
        </authorList>
    </citation>
    <scope>NUCLEOTIDE SEQUENCE</scope>
    <source>
        <strain evidence="1">G02</strain>
        <tissue evidence="1">Leaf</tissue>
    </source>
</reference>